<dbReference type="Proteomes" id="UP000037696">
    <property type="component" value="Unassembled WGS sequence"/>
</dbReference>
<gene>
    <name evidence="1" type="ORF">ACN38_g4706</name>
</gene>
<protein>
    <submittedName>
        <fullName evidence="1">Uncharacterized protein</fullName>
    </submittedName>
</protein>
<accession>A0A0M8PB06</accession>
<reference evidence="1 2" key="1">
    <citation type="submission" date="2015-08" db="EMBL/GenBank/DDBJ databases">
        <title>Genome sequencing of Penicillium nordicum.</title>
        <authorList>
            <person name="Nguyen H.D."/>
            <person name="Seifert K.A."/>
        </authorList>
    </citation>
    <scope>NUCLEOTIDE SEQUENCE [LARGE SCALE GENOMIC DNA]</scope>
    <source>
        <strain evidence="1 2">DAOMC 185683</strain>
    </source>
</reference>
<organism evidence="1 2">
    <name type="scientific">Penicillium nordicum</name>
    <dbReference type="NCBI Taxonomy" id="229535"/>
    <lineage>
        <taxon>Eukaryota</taxon>
        <taxon>Fungi</taxon>
        <taxon>Dikarya</taxon>
        <taxon>Ascomycota</taxon>
        <taxon>Pezizomycotina</taxon>
        <taxon>Eurotiomycetes</taxon>
        <taxon>Eurotiomycetidae</taxon>
        <taxon>Eurotiales</taxon>
        <taxon>Aspergillaceae</taxon>
        <taxon>Penicillium</taxon>
    </lineage>
</organism>
<name>A0A0M8PB06_9EURO</name>
<comment type="caution">
    <text evidence="1">The sequence shown here is derived from an EMBL/GenBank/DDBJ whole genome shotgun (WGS) entry which is preliminary data.</text>
</comment>
<evidence type="ECO:0000313" key="1">
    <source>
        <dbReference type="EMBL" id="KOS44391.1"/>
    </source>
</evidence>
<dbReference type="AlphaFoldDB" id="A0A0M8PB06"/>
<proteinExistence type="predicted"/>
<keyword evidence="2" id="KW-1185">Reference proteome</keyword>
<evidence type="ECO:0000313" key="2">
    <source>
        <dbReference type="Proteomes" id="UP000037696"/>
    </source>
</evidence>
<dbReference type="EMBL" id="LHQQ01000062">
    <property type="protein sequence ID" value="KOS44391.1"/>
    <property type="molecule type" value="Genomic_DNA"/>
</dbReference>
<sequence>MTLSPQMVSKGYHQISIMQIESSRLGIGGKKKRKNHDAFNLVEIGVTRACLTGLPATESPLPLLLPSSAVSTSNAVALLPLFSWLLSKFIGNRGIHTPETSKQTVHVNTVYLT</sequence>